<dbReference type="InterPro" id="IPR006638">
    <property type="entry name" value="Elp3/MiaA/NifB-like_rSAM"/>
</dbReference>
<feature type="domain" description="Radical SAM core" evidence="7">
    <location>
        <begin position="22"/>
        <end position="243"/>
    </location>
</feature>
<evidence type="ECO:0000259" key="7">
    <source>
        <dbReference type="PROSITE" id="PS51918"/>
    </source>
</evidence>
<keyword evidence="6" id="KW-0411">Iron-sulfur</keyword>
<dbReference type="InterPro" id="IPR007197">
    <property type="entry name" value="rSAM"/>
</dbReference>
<protein>
    <submittedName>
        <fullName evidence="8">Radical SAM protein</fullName>
    </submittedName>
</protein>
<keyword evidence="3" id="KW-0949">S-adenosyl-L-methionine</keyword>
<dbReference type="AlphaFoldDB" id="A0A809RCV4"/>
<dbReference type="InterPro" id="IPR050377">
    <property type="entry name" value="Radical_SAM_PqqE_MftC-like"/>
</dbReference>
<dbReference type="InterPro" id="IPR034391">
    <property type="entry name" value="AdoMet-like_SPASM_containing"/>
</dbReference>
<dbReference type="CDD" id="cd01335">
    <property type="entry name" value="Radical_SAM"/>
    <property type="match status" value="1"/>
</dbReference>
<evidence type="ECO:0000256" key="1">
    <source>
        <dbReference type="ARBA" id="ARBA00001966"/>
    </source>
</evidence>
<dbReference type="SUPFAM" id="SSF102114">
    <property type="entry name" value="Radical SAM enzymes"/>
    <property type="match status" value="1"/>
</dbReference>
<keyword evidence="9" id="KW-1185">Reference proteome</keyword>
<evidence type="ECO:0000256" key="4">
    <source>
        <dbReference type="ARBA" id="ARBA00022723"/>
    </source>
</evidence>
<dbReference type="RefSeq" id="WP_198420591.1">
    <property type="nucleotide sequence ID" value="NZ_AP021881.1"/>
</dbReference>
<dbReference type="SFLD" id="SFLDG01387">
    <property type="entry name" value="BtrN-like_SPASM_domain_contain"/>
    <property type="match status" value="1"/>
</dbReference>
<dbReference type="Proteomes" id="UP000463939">
    <property type="component" value="Chromosome"/>
</dbReference>
<keyword evidence="4" id="KW-0479">Metal-binding</keyword>
<reference evidence="9" key="1">
    <citation type="submission" date="2019-11" db="EMBL/GenBank/DDBJ databases">
        <title>Isolation and characterization of a novel species in the genus Sulfuriferula.</title>
        <authorList>
            <person name="Mochizuki J."/>
            <person name="Kojima H."/>
            <person name="Fukui M."/>
        </authorList>
    </citation>
    <scope>NUCLEOTIDE SEQUENCE [LARGE SCALE GENOMIC DNA]</scope>
    <source>
        <strain evidence="9">SGTM</strain>
    </source>
</reference>
<dbReference type="GO" id="GO:0046872">
    <property type="term" value="F:metal ion binding"/>
    <property type="evidence" value="ECO:0007669"/>
    <property type="project" value="UniProtKB-KW"/>
</dbReference>
<name>A0A809RCV4_9PROT</name>
<dbReference type="GO" id="GO:0003824">
    <property type="term" value="F:catalytic activity"/>
    <property type="evidence" value="ECO:0007669"/>
    <property type="project" value="InterPro"/>
</dbReference>
<keyword evidence="5" id="KW-0408">Iron</keyword>
<keyword evidence="2" id="KW-0004">4Fe-4S</keyword>
<dbReference type="Gene3D" id="3.20.20.70">
    <property type="entry name" value="Aldolase class I"/>
    <property type="match status" value="1"/>
</dbReference>
<dbReference type="CDD" id="cd21109">
    <property type="entry name" value="SPASM"/>
    <property type="match status" value="1"/>
</dbReference>
<evidence type="ECO:0000256" key="6">
    <source>
        <dbReference type="ARBA" id="ARBA00023014"/>
    </source>
</evidence>
<evidence type="ECO:0000313" key="9">
    <source>
        <dbReference type="Proteomes" id="UP000463939"/>
    </source>
</evidence>
<accession>A0A809RCV4</accession>
<dbReference type="InterPro" id="IPR013785">
    <property type="entry name" value="Aldolase_TIM"/>
</dbReference>
<dbReference type="PANTHER" id="PTHR11228:SF7">
    <property type="entry name" value="PQQA PEPTIDE CYCLASE"/>
    <property type="match status" value="1"/>
</dbReference>
<proteinExistence type="predicted"/>
<dbReference type="GO" id="GO:0051536">
    <property type="term" value="F:iron-sulfur cluster binding"/>
    <property type="evidence" value="ECO:0007669"/>
    <property type="project" value="UniProtKB-KW"/>
</dbReference>
<dbReference type="SMART" id="SM00729">
    <property type="entry name" value="Elp3"/>
    <property type="match status" value="1"/>
</dbReference>
<evidence type="ECO:0000256" key="2">
    <source>
        <dbReference type="ARBA" id="ARBA00022485"/>
    </source>
</evidence>
<dbReference type="InterPro" id="IPR023885">
    <property type="entry name" value="4Fe4S-binding_SPASM_dom"/>
</dbReference>
<evidence type="ECO:0000256" key="5">
    <source>
        <dbReference type="ARBA" id="ARBA00023004"/>
    </source>
</evidence>
<dbReference type="SFLD" id="SFLDG01067">
    <property type="entry name" value="SPASM/twitch_domain_containing"/>
    <property type="match status" value="1"/>
</dbReference>
<gene>
    <name evidence="8" type="ORF">SFSGTM_01830</name>
</gene>
<dbReference type="InterPro" id="IPR058240">
    <property type="entry name" value="rSAM_sf"/>
</dbReference>
<dbReference type="KEGG" id="sniv:SFSGTM_01830"/>
<dbReference type="Pfam" id="PF04055">
    <property type="entry name" value="Radical_SAM"/>
    <property type="match status" value="1"/>
</dbReference>
<organism evidence="8 9">
    <name type="scientific">Sulfuriferula nivalis</name>
    <dbReference type="NCBI Taxonomy" id="2675298"/>
    <lineage>
        <taxon>Bacteria</taxon>
        <taxon>Pseudomonadati</taxon>
        <taxon>Pseudomonadota</taxon>
        <taxon>Betaproteobacteria</taxon>
        <taxon>Nitrosomonadales</taxon>
        <taxon>Sulfuricellaceae</taxon>
        <taxon>Sulfuriferula</taxon>
    </lineage>
</organism>
<dbReference type="Pfam" id="PF13186">
    <property type="entry name" value="SPASM"/>
    <property type="match status" value="1"/>
</dbReference>
<evidence type="ECO:0000256" key="3">
    <source>
        <dbReference type="ARBA" id="ARBA00022691"/>
    </source>
</evidence>
<comment type="cofactor">
    <cofactor evidence="1">
        <name>[4Fe-4S] cluster</name>
        <dbReference type="ChEBI" id="CHEBI:49883"/>
    </cofactor>
</comment>
<dbReference type="EMBL" id="AP021881">
    <property type="protein sequence ID" value="BBO99474.1"/>
    <property type="molecule type" value="Genomic_DNA"/>
</dbReference>
<dbReference type="PROSITE" id="PS51918">
    <property type="entry name" value="RADICAL_SAM"/>
    <property type="match status" value="1"/>
</dbReference>
<evidence type="ECO:0000313" key="8">
    <source>
        <dbReference type="EMBL" id="BBO99474.1"/>
    </source>
</evidence>
<dbReference type="SFLD" id="SFLDS00029">
    <property type="entry name" value="Radical_SAM"/>
    <property type="match status" value="1"/>
</dbReference>
<sequence length="336" mass="38353">MSEAESVGVASSEYGFNGRLQADFPSQILMDITEVCNLACTHCPHPTFVKSEHYGGRHMDPALNEKMIEEVRLHGQGKTQYIRYSSNGEPLVHPEGYSMIEAAVKYSGVYVTLTTNGKIMNEKRTQRLLEAGVHMIDISIDAFKPETYAKIRVKGNLDVTRENVLRLIRWVRESKANTKIVVSFVEQPQNTAEAADFEHYWKDNGADNVVIRRLHSCSGAIQDLADMRRKDLRTAARRPCLYPWERIAINARGDLAFCPSDWVHGSYIADYRNTSIYAEWQGEFYQALRQAHLNNDYSQHTFCGNCPDWAATRWPHEGRSYADMVEEFITQEPPPL</sequence>
<dbReference type="PANTHER" id="PTHR11228">
    <property type="entry name" value="RADICAL SAM DOMAIN PROTEIN"/>
    <property type="match status" value="1"/>
</dbReference>